<dbReference type="PANTHER" id="PTHR13466">
    <property type="entry name" value="TEX2 PROTEIN-RELATED"/>
    <property type="match status" value="1"/>
</dbReference>
<comment type="subunit">
    <text evidence="8">Homodimer. Component of the ER-mitochondria encounter structure (ERMES) or MDM complex, composed of MMM1, MDM10, MDM12 and MDM34. A MMM1 homodimer associates with one molecule of MDM12 on each side in a pairwise head-to-tail manner, and the SMP-LTD domains of MMM1 and MDM12 generate a continuous hydrophobic tunnel for phospholipid trafficking.</text>
</comment>
<dbReference type="PROSITE" id="PS51847">
    <property type="entry name" value="SMP"/>
    <property type="match status" value="1"/>
</dbReference>
<protein>
    <recommendedName>
        <fullName evidence="8">Maintenance of mitochondrial morphology protein 1</fullName>
    </recommendedName>
</protein>
<reference evidence="11" key="1">
    <citation type="submission" date="2020-01" db="EMBL/GenBank/DDBJ databases">
        <title>Genome Sequencing of Three Apophysomyces-Like Fungal Strains Confirms a Novel Fungal Genus in the Mucoromycota with divergent Burkholderia-like Endosymbiotic Bacteria.</title>
        <authorList>
            <person name="Stajich J.E."/>
            <person name="Macias A.M."/>
            <person name="Carter-House D."/>
            <person name="Lovett B."/>
            <person name="Kasson L.R."/>
            <person name="Berry K."/>
            <person name="Grigoriev I."/>
            <person name="Chang Y."/>
            <person name="Spatafora J."/>
            <person name="Kasson M.T."/>
        </authorList>
    </citation>
    <scope>NUCLEOTIDE SEQUENCE</scope>
    <source>
        <strain evidence="11">NRRL A-21654</strain>
    </source>
</reference>
<dbReference type="Pfam" id="PF10296">
    <property type="entry name" value="MMM1"/>
    <property type="match status" value="1"/>
</dbReference>
<dbReference type="GO" id="GO:0015914">
    <property type="term" value="P:phospholipid transport"/>
    <property type="evidence" value="ECO:0007669"/>
    <property type="project" value="TreeGrafter"/>
</dbReference>
<evidence type="ECO:0000256" key="7">
    <source>
        <dbReference type="ARBA" id="ARBA00023136"/>
    </source>
</evidence>
<dbReference type="GO" id="GO:1990456">
    <property type="term" value="P:mitochondrion-endoplasmic reticulum membrane tethering"/>
    <property type="evidence" value="ECO:0007669"/>
    <property type="project" value="TreeGrafter"/>
</dbReference>
<evidence type="ECO:0000256" key="5">
    <source>
        <dbReference type="ARBA" id="ARBA00023055"/>
    </source>
</evidence>
<feature type="topological domain" description="Lumenal" evidence="8">
    <location>
        <begin position="1"/>
        <end position="36"/>
    </location>
</feature>
<evidence type="ECO:0000256" key="6">
    <source>
        <dbReference type="ARBA" id="ARBA00023121"/>
    </source>
</evidence>
<comment type="similarity">
    <text evidence="8">Belongs to the MMM1 family.</text>
</comment>
<dbReference type="PANTHER" id="PTHR13466:SF0">
    <property type="entry name" value="SMP-LTD DOMAIN-CONTAINING PROTEIN"/>
    <property type="match status" value="1"/>
</dbReference>
<evidence type="ECO:0000313" key="11">
    <source>
        <dbReference type="EMBL" id="KAF7720875.1"/>
    </source>
</evidence>
<dbReference type="GO" id="GO:0008289">
    <property type="term" value="F:lipid binding"/>
    <property type="evidence" value="ECO:0007669"/>
    <property type="project" value="UniProtKB-KW"/>
</dbReference>
<keyword evidence="6" id="KW-0446">Lipid-binding</keyword>
<dbReference type="CDD" id="cd21671">
    <property type="entry name" value="SMP_Mmm1"/>
    <property type="match status" value="1"/>
</dbReference>
<evidence type="ECO:0000256" key="3">
    <source>
        <dbReference type="ARBA" id="ARBA00022824"/>
    </source>
</evidence>
<evidence type="ECO:0000313" key="12">
    <source>
        <dbReference type="Proteomes" id="UP000605846"/>
    </source>
</evidence>
<dbReference type="EMBL" id="JABAYA010000343">
    <property type="protein sequence ID" value="KAF7720875.1"/>
    <property type="molecule type" value="Genomic_DNA"/>
</dbReference>
<evidence type="ECO:0000259" key="10">
    <source>
        <dbReference type="PROSITE" id="PS51847"/>
    </source>
</evidence>
<proteinExistence type="inferred from homology"/>
<keyword evidence="1" id="KW-0813">Transport</keyword>
<dbReference type="GO" id="GO:0005789">
    <property type="term" value="C:endoplasmic reticulum membrane"/>
    <property type="evidence" value="ECO:0007669"/>
    <property type="project" value="UniProtKB-SubCell"/>
</dbReference>
<keyword evidence="3 8" id="KW-0256">Endoplasmic reticulum</keyword>
<keyword evidence="12" id="KW-1185">Reference proteome</keyword>
<keyword evidence="2 8" id="KW-0812">Transmembrane</keyword>
<feature type="topological domain" description="Cytoplasmic" evidence="8">
    <location>
        <begin position="58"/>
        <end position="322"/>
    </location>
</feature>
<keyword evidence="5" id="KW-0445">Lipid transport</keyword>
<keyword evidence="4 8" id="KW-1133">Transmembrane helix</keyword>
<name>A0A8H7ELV6_9FUNG</name>
<dbReference type="InterPro" id="IPR031468">
    <property type="entry name" value="SMP_LBD"/>
</dbReference>
<feature type="domain" description="SMP-LTD" evidence="10">
    <location>
        <begin position="1"/>
        <end position="276"/>
    </location>
</feature>
<keyword evidence="7 8" id="KW-0472">Membrane</keyword>
<feature type="transmembrane region" description="Helical" evidence="9">
    <location>
        <begin position="36"/>
        <end position="56"/>
    </location>
</feature>
<evidence type="ECO:0000256" key="1">
    <source>
        <dbReference type="ARBA" id="ARBA00022448"/>
    </source>
</evidence>
<dbReference type="InterPro" id="IPR019411">
    <property type="entry name" value="MMM1_dom"/>
</dbReference>
<evidence type="ECO:0000256" key="4">
    <source>
        <dbReference type="ARBA" id="ARBA00022989"/>
    </source>
</evidence>
<comment type="function">
    <text evidence="8">Component of the ERMES/MDM complex, which serves as a molecular tether to connect the endoplasmic reticulum (ER) and mitochondria. Components of this complex are involved in the control of mitochondrial shape and protein biogenesis, and function in nonvesicular lipid trafficking between the ER and mitochondria. The MDM12-MMM1 subcomplex functions in the major beta-barrel assembly pathway that is responsible for biogenesis of all outer membrane beta-barrel proteins, and acts in a late step after the SAM complex. The MDM10-MDM12-MMM1 subcomplex further acts in the TOM40-specific pathway after the action of the MDM12-MMM1 complex. Essential for establishing and maintaining the structure of mitochondria and maintenance of mtDNA nucleoids.</text>
</comment>
<dbReference type="InterPro" id="IPR027537">
    <property type="entry name" value="Mmm1"/>
</dbReference>
<evidence type="ECO:0000256" key="9">
    <source>
        <dbReference type="SAM" id="Phobius"/>
    </source>
</evidence>
<dbReference type="GO" id="GO:0045040">
    <property type="term" value="P:protein insertion into mitochondrial outer membrane"/>
    <property type="evidence" value="ECO:0007669"/>
    <property type="project" value="UniProtKB-UniRule"/>
</dbReference>
<dbReference type="GO" id="GO:0032865">
    <property type="term" value="C:ERMES complex"/>
    <property type="evidence" value="ECO:0007669"/>
    <property type="project" value="UniProtKB-UniRule"/>
</dbReference>
<accession>A0A8H7ELV6</accession>
<sequence length="322" mass="36224">MSNDFGTLSPQVLRCIQGELEANACSHSSTFSFIKGFMLGQLSVIVVVVLALRYLLMEDMKRVKKRYIPSHLSSAPPSRANAAAASQLPAAYIASKTYYDFVHHPPESTDWLNVLIAQAIMQYRDDAQINNRLMLAVDEVLNDGVRPSFLRAEIDFEYNDQITLGIETQAILNWPRQAFAALPVSLVLSVVRFSGTLTIELINPPETTAKPEKPLERYIAISSYSDFVLDMNVRSLIGSRTKLEDIPKLTDLITTKLRNLYIDKLVYPTFVKVKVPNMWEQRDKKTQERLDILGKEDSTSTSGIKPGAKEKIEELVKDIKSV</sequence>
<organism evidence="11 12">
    <name type="scientific">Apophysomyces ossiformis</name>
    <dbReference type="NCBI Taxonomy" id="679940"/>
    <lineage>
        <taxon>Eukaryota</taxon>
        <taxon>Fungi</taxon>
        <taxon>Fungi incertae sedis</taxon>
        <taxon>Mucoromycota</taxon>
        <taxon>Mucoromycotina</taxon>
        <taxon>Mucoromycetes</taxon>
        <taxon>Mucorales</taxon>
        <taxon>Mucorineae</taxon>
        <taxon>Mucoraceae</taxon>
        <taxon>Apophysomyces</taxon>
    </lineage>
</organism>
<evidence type="ECO:0000256" key="2">
    <source>
        <dbReference type="ARBA" id="ARBA00022692"/>
    </source>
</evidence>
<dbReference type="AlphaFoldDB" id="A0A8H7ELV6"/>
<comment type="subcellular location">
    <subcellularLocation>
        <location evidence="8">Endoplasmic reticulum membrane</location>
        <topology evidence="8">Single-pass type I membrane protein</topology>
    </subcellularLocation>
    <text evidence="8">The ERMES/MDM complex localizes to a few discrete foci (around 10 per single cell), that represent mitochondria-endoplasmic reticulum junctions. These foci are often found next to mtDNA nucleoids.</text>
</comment>
<dbReference type="HAMAP" id="MF_03103">
    <property type="entry name" value="Mmm1"/>
    <property type="match status" value="1"/>
</dbReference>
<evidence type="ECO:0000256" key="8">
    <source>
        <dbReference type="HAMAP-Rule" id="MF_03103"/>
    </source>
</evidence>
<comment type="caution">
    <text evidence="11">The sequence shown here is derived from an EMBL/GenBank/DDBJ whole genome shotgun (WGS) entry which is preliminary data.</text>
</comment>
<dbReference type="OrthoDB" id="5599157at2759"/>
<gene>
    <name evidence="8 11" type="primary">MMM1</name>
    <name evidence="11" type="ORF">EC973_005884</name>
</gene>
<dbReference type="Proteomes" id="UP000605846">
    <property type="component" value="Unassembled WGS sequence"/>
</dbReference>